<sequence>MRIVFLLLALLGAPSMSTAQSNFSRHNPPGPNAVGLRIVEQYDFSRGYRGETDVETGKPIAGERARPVQTLVWYPAAKGSGQGLTVGDYVKLGVTADDFDHPPAERATMQAKFVAAQVAMLSPERAKAELAAPMLARRDATPASGKFPVVIYAPSFNAEAYENADLCEYLASQGYLVIASPSFGQASRGMTTDLEGVEAQVGDIEFLIGYAHGLPQADMSRLAVAGYSWGGLANAMAAAKDSRIRALVTLDGSVRYWPNIVKQSQYLTPARVTAPMLYIAAAPKSVEDTAADVNGDQSFLAKMKYADLYKVTMYPYVHANFSAMFGQRLLPDSRYGAYDKDELSVANGWVETYVRRFLDAYLKGDAASRTFLDTPVAKTGAPRHLLAADVTKSTGAPPTRAAFAAELNRAGFDKALATYQAFKSRDPDFAIDETELNRWGYQRLAAGDTSMAAGVLKLAADLHPDSWNAFDSLGEAYAANGEKALAIAAYRRSLVLNPGNGNGAAQLKALGAAP</sequence>
<protein>
    <submittedName>
        <fullName evidence="4">Dienelactone hydrolase</fullName>
    </submittedName>
</protein>
<dbReference type="Gene3D" id="1.25.40.10">
    <property type="entry name" value="Tetratricopeptide repeat domain"/>
    <property type="match status" value="1"/>
</dbReference>
<keyword evidence="2" id="KW-0732">Signal</keyword>
<dbReference type="SUPFAM" id="SSF53474">
    <property type="entry name" value="alpha/beta-Hydrolases"/>
    <property type="match status" value="1"/>
</dbReference>
<dbReference type="InterPro" id="IPR019734">
    <property type="entry name" value="TPR_rpt"/>
</dbReference>
<dbReference type="SUPFAM" id="SSF48452">
    <property type="entry name" value="TPR-like"/>
    <property type="match status" value="1"/>
</dbReference>
<accession>A0ABU1N083</accession>
<dbReference type="InterPro" id="IPR029058">
    <property type="entry name" value="AB_hydrolase_fold"/>
</dbReference>
<keyword evidence="4" id="KW-0378">Hydrolase</keyword>
<dbReference type="EMBL" id="JAVDRL010000007">
    <property type="protein sequence ID" value="MDR6531827.1"/>
    <property type="molecule type" value="Genomic_DNA"/>
</dbReference>
<dbReference type="GO" id="GO:0016787">
    <property type="term" value="F:hydrolase activity"/>
    <property type="evidence" value="ECO:0007669"/>
    <property type="project" value="UniProtKB-KW"/>
</dbReference>
<dbReference type="InterPro" id="IPR050261">
    <property type="entry name" value="FrsA_esterase"/>
</dbReference>
<dbReference type="SMART" id="SM00028">
    <property type="entry name" value="TPR"/>
    <property type="match status" value="1"/>
</dbReference>
<comment type="caution">
    <text evidence="4">The sequence shown here is derived from an EMBL/GenBank/DDBJ whole genome shotgun (WGS) entry which is preliminary data.</text>
</comment>
<feature type="domain" description="Dienelactone hydrolase" evidence="3">
    <location>
        <begin position="140"/>
        <end position="319"/>
    </location>
</feature>
<dbReference type="RefSeq" id="WP_310032007.1">
    <property type="nucleotide sequence ID" value="NZ_JAVDRL010000007.1"/>
</dbReference>
<dbReference type="PROSITE" id="PS50005">
    <property type="entry name" value="TPR"/>
    <property type="match status" value="1"/>
</dbReference>
<organism evidence="4 5">
    <name type="scientific">Caulobacter rhizosphaerae</name>
    <dbReference type="NCBI Taxonomy" id="2010972"/>
    <lineage>
        <taxon>Bacteria</taxon>
        <taxon>Pseudomonadati</taxon>
        <taxon>Pseudomonadota</taxon>
        <taxon>Alphaproteobacteria</taxon>
        <taxon>Caulobacterales</taxon>
        <taxon>Caulobacteraceae</taxon>
        <taxon>Caulobacter</taxon>
    </lineage>
</organism>
<proteinExistence type="predicted"/>
<evidence type="ECO:0000256" key="2">
    <source>
        <dbReference type="SAM" id="SignalP"/>
    </source>
</evidence>
<dbReference type="InterPro" id="IPR002925">
    <property type="entry name" value="Dienelactn_hydro"/>
</dbReference>
<evidence type="ECO:0000256" key="1">
    <source>
        <dbReference type="PROSITE-ProRule" id="PRU00339"/>
    </source>
</evidence>
<feature type="chain" id="PRO_5046314378" evidence="2">
    <location>
        <begin position="20"/>
        <end position="514"/>
    </location>
</feature>
<evidence type="ECO:0000313" key="5">
    <source>
        <dbReference type="Proteomes" id="UP001262754"/>
    </source>
</evidence>
<gene>
    <name evidence="4" type="ORF">J2800_002580</name>
</gene>
<name>A0ABU1N083_9CAUL</name>
<dbReference type="Pfam" id="PF01738">
    <property type="entry name" value="DLH"/>
    <property type="match status" value="1"/>
</dbReference>
<evidence type="ECO:0000259" key="3">
    <source>
        <dbReference type="Pfam" id="PF01738"/>
    </source>
</evidence>
<dbReference type="Proteomes" id="UP001262754">
    <property type="component" value="Unassembled WGS sequence"/>
</dbReference>
<dbReference type="PANTHER" id="PTHR22946">
    <property type="entry name" value="DIENELACTONE HYDROLASE DOMAIN-CONTAINING PROTEIN-RELATED"/>
    <property type="match status" value="1"/>
</dbReference>
<feature type="repeat" description="TPR" evidence="1">
    <location>
        <begin position="467"/>
        <end position="500"/>
    </location>
</feature>
<dbReference type="InterPro" id="IPR011990">
    <property type="entry name" value="TPR-like_helical_dom_sf"/>
</dbReference>
<evidence type="ECO:0000313" key="4">
    <source>
        <dbReference type="EMBL" id="MDR6531827.1"/>
    </source>
</evidence>
<keyword evidence="1" id="KW-0802">TPR repeat</keyword>
<keyword evidence="5" id="KW-1185">Reference proteome</keyword>
<feature type="signal peptide" evidence="2">
    <location>
        <begin position="1"/>
        <end position="19"/>
    </location>
</feature>
<dbReference type="Gene3D" id="3.40.50.1820">
    <property type="entry name" value="alpha/beta hydrolase"/>
    <property type="match status" value="2"/>
</dbReference>
<reference evidence="4 5" key="1">
    <citation type="submission" date="2023-07" db="EMBL/GenBank/DDBJ databases">
        <title>Sorghum-associated microbial communities from plants grown in Nebraska, USA.</title>
        <authorList>
            <person name="Schachtman D."/>
        </authorList>
    </citation>
    <scope>NUCLEOTIDE SEQUENCE [LARGE SCALE GENOMIC DNA]</scope>
    <source>
        <strain evidence="4 5">DS2154</strain>
    </source>
</reference>